<keyword evidence="6" id="KW-0378">Hydrolase</keyword>
<dbReference type="GO" id="GO:0046052">
    <property type="term" value="P:UTP catabolic process"/>
    <property type="evidence" value="ECO:0007669"/>
    <property type="project" value="TreeGrafter"/>
</dbReference>
<comment type="catalytic activity">
    <reaction evidence="1">
        <text>ATP + H2O = AMP + diphosphate + H(+)</text>
        <dbReference type="Rhea" id="RHEA:14245"/>
        <dbReference type="ChEBI" id="CHEBI:15377"/>
        <dbReference type="ChEBI" id="CHEBI:15378"/>
        <dbReference type="ChEBI" id="CHEBI:30616"/>
        <dbReference type="ChEBI" id="CHEBI:33019"/>
        <dbReference type="ChEBI" id="CHEBI:456215"/>
        <dbReference type="EC" id="3.6.1.8"/>
    </reaction>
</comment>
<dbReference type="PANTHER" id="PTHR30522">
    <property type="entry name" value="NUCLEOSIDE TRIPHOSPHATE PYROPHOSPHOHYDROLASE"/>
    <property type="match status" value="1"/>
</dbReference>
<dbReference type="NCBIfam" id="NF007113">
    <property type="entry name" value="PRK09562.1"/>
    <property type="match status" value="1"/>
</dbReference>
<evidence type="ECO:0000313" key="7">
    <source>
        <dbReference type="Proteomes" id="UP000249417"/>
    </source>
</evidence>
<comment type="similarity">
    <text evidence="2">Belongs to the nucleoside triphosphate pyrophosphohydrolase family.</text>
</comment>
<dbReference type="InterPro" id="IPR048015">
    <property type="entry name" value="NTP-PPase_MazG-like_N"/>
</dbReference>
<evidence type="ECO:0000256" key="4">
    <source>
        <dbReference type="ARBA" id="ARBA00074799"/>
    </source>
</evidence>
<organism evidence="6 7">
    <name type="scientific">Micavibrio aeruginosavorus</name>
    <dbReference type="NCBI Taxonomy" id="349221"/>
    <lineage>
        <taxon>Bacteria</taxon>
        <taxon>Pseudomonadati</taxon>
        <taxon>Bdellovibrionota</taxon>
        <taxon>Bdellovibrionia</taxon>
        <taxon>Bdellovibrionales</taxon>
        <taxon>Pseudobdellovibrionaceae</taxon>
        <taxon>Micavibrio</taxon>
    </lineage>
</organism>
<dbReference type="Gene3D" id="1.10.287.1080">
    <property type="entry name" value="MazG-like"/>
    <property type="match status" value="2"/>
</dbReference>
<feature type="domain" description="NTP pyrophosphohydrolase MazG-like" evidence="5">
    <location>
        <begin position="189"/>
        <end position="248"/>
    </location>
</feature>
<dbReference type="EMBL" id="QFQB01000008">
    <property type="protein sequence ID" value="PZQ48024.1"/>
    <property type="molecule type" value="Genomic_DNA"/>
</dbReference>
<dbReference type="FunFam" id="1.10.287.1080:FF:000001">
    <property type="entry name" value="Nucleoside triphosphate pyrophosphohydrolase"/>
    <property type="match status" value="1"/>
</dbReference>
<evidence type="ECO:0000313" key="6">
    <source>
        <dbReference type="EMBL" id="PZQ48024.1"/>
    </source>
</evidence>
<dbReference type="Pfam" id="PF03819">
    <property type="entry name" value="MazG"/>
    <property type="match status" value="2"/>
</dbReference>
<dbReference type="PANTHER" id="PTHR30522:SF0">
    <property type="entry name" value="NUCLEOSIDE TRIPHOSPHATE PYROPHOSPHOHYDROLASE"/>
    <property type="match status" value="1"/>
</dbReference>
<dbReference type="CDD" id="cd11529">
    <property type="entry name" value="NTP-PPase_MazG_Cterm"/>
    <property type="match status" value="1"/>
</dbReference>
<dbReference type="GO" id="GO:0046047">
    <property type="term" value="P:TTP catabolic process"/>
    <property type="evidence" value="ECO:0007669"/>
    <property type="project" value="TreeGrafter"/>
</dbReference>
<evidence type="ECO:0000259" key="5">
    <source>
        <dbReference type="Pfam" id="PF03819"/>
    </source>
</evidence>
<evidence type="ECO:0000256" key="2">
    <source>
        <dbReference type="ARBA" id="ARBA00061115"/>
    </source>
</evidence>
<gene>
    <name evidence="6" type="ORF">DI551_02230</name>
</gene>
<dbReference type="SUPFAM" id="SSF101386">
    <property type="entry name" value="all-alpha NTP pyrophosphatases"/>
    <property type="match status" value="2"/>
</dbReference>
<evidence type="ECO:0000256" key="1">
    <source>
        <dbReference type="ARBA" id="ARBA00052141"/>
    </source>
</evidence>
<dbReference type="FunFam" id="1.10.287.1080:FF:000003">
    <property type="entry name" value="Nucleoside triphosphate pyrophosphohydrolase"/>
    <property type="match status" value="1"/>
</dbReference>
<comment type="caution">
    <text evidence="6">The sequence shown here is derived from an EMBL/GenBank/DDBJ whole genome shotgun (WGS) entry which is preliminary data.</text>
</comment>
<name>A0A2W5N4I9_9BACT</name>
<evidence type="ECO:0000256" key="3">
    <source>
        <dbReference type="ARBA" id="ARBA00066372"/>
    </source>
</evidence>
<dbReference type="AlphaFoldDB" id="A0A2W5N4I9"/>
<dbReference type="NCBIfam" id="TIGR00444">
    <property type="entry name" value="mazG"/>
    <property type="match status" value="1"/>
</dbReference>
<dbReference type="EC" id="3.6.1.8" evidence="3"/>
<sequence length="282" mass="31723">MTESTKVNAPKVNIGKHKIPDQKLAIDRLIALMQSLRDPDGGCPWDLEQDFKSIAPYTIEESYEVADAAARGDVNDLKEELGDLLLQVVFHAQMATEKNLFTFEDVAAGVVDKMVVRHPHVFGDATANTSEAVLAQWDEIKKREKATKAAKQQSILDDVPVNFPALMRAQKLQKKAASVGFEWPLLDQVLDKLQEEITELKEELKQKNPEKITEEFGDLLFVVVNAGRKMGVDCEAALSACNMKFYNRFNGIERNIKASNKDFKDYTLAELEQIWAAQKNKL</sequence>
<proteinExistence type="inferred from homology"/>
<protein>
    <recommendedName>
        <fullName evidence="4">Nucleoside triphosphate pyrophosphohydrolase</fullName>
        <ecNumber evidence="3">3.6.1.8</ecNumber>
    </recommendedName>
</protein>
<dbReference type="GO" id="GO:0046061">
    <property type="term" value="P:dATP catabolic process"/>
    <property type="evidence" value="ECO:0007669"/>
    <property type="project" value="TreeGrafter"/>
</dbReference>
<accession>A0A2W5N4I9</accession>
<dbReference type="CDD" id="cd11528">
    <property type="entry name" value="NTP-PPase_MazG_Nterm"/>
    <property type="match status" value="1"/>
</dbReference>
<dbReference type="GO" id="GO:0006203">
    <property type="term" value="P:dGTP catabolic process"/>
    <property type="evidence" value="ECO:0007669"/>
    <property type="project" value="TreeGrafter"/>
</dbReference>
<dbReference type="InterPro" id="IPR004518">
    <property type="entry name" value="MazG-like_dom"/>
</dbReference>
<dbReference type="GO" id="GO:0047693">
    <property type="term" value="F:ATP diphosphatase activity"/>
    <property type="evidence" value="ECO:0007669"/>
    <property type="project" value="UniProtKB-EC"/>
</dbReference>
<dbReference type="GO" id="GO:0006950">
    <property type="term" value="P:response to stress"/>
    <property type="evidence" value="ECO:0007669"/>
    <property type="project" value="UniProtKB-ARBA"/>
</dbReference>
<dbReference type="GO" id="GO:0046081">
    <property type="term" value="P:dUTP catabolic process"/>
    <property type="evidence" value="ECO:0007669"/>
    <property type="project" value="TreeGrafter"/>
</dbReference>
<dbReference type="InterPro" id="IPR011551">
    <property type="entry name" value="NTP_PyrPHydrolase_MazG"/>
</dbReference>
<reference evidence="6 7" key="1">
    <citation type="submission" date="2017-08" db="EMBL/GenBank/DDBJ databases">
        <title>Infants hospitalized years apart are colonized by the same room-sourced microbial strains.</title>
        <authorList>
            <person name="Brooks B."/>
            <person name="Olm M.R."/>
            <person name="Firek B.A."/>
            <person name="Baker R."/>
            <person name="Thomas B.C."/>
            <person name="Morowitz M.J."/>
            <person name="Banfield J.F."/>
        </authorList>
    </citation>
    <scope>NUCLEOTIDE SEQUENCE [LARGE SCALE GENOMIC DNA]</scope>
    <source>
        <strain evidence="6">S2_005_002_R2_29</strain>
    </source>
</reference>
<dbReference type="InterPro" id="IPR048011">
    <property type="entry name" value="NTP-PPase_MazG-like_C"/>
</dbReference>
<feature type="domain" description="NTP pyrophosphohydrolase MazG-like" evidence="5">
    <location>
        <begin position="49"/>
        <end position="122"/>
    </location>
</feature>
<dbReference type="GO" id="GO:0046076">
    <property type="term" value="P:dTTP catabolic process"/>
    <property type="evidence" value="ECO:0007669"/>
    <property type="project" value="TreeGrafter"/>
</dbReference>
<dbReference type="Proteomes" id="UP000249417">
    <property type="component" value="Unassembled WGS sequence"/>
</dbReference>